<dbReference type="EMBL" id="AP029267">
    <property type="protein sequence ID" value="BFG05903.1"/>
    <property type="molecule type" value="Genomic_DNA"/>
</dbReference>
<protein>
    <submittedName>
        <fullName evidence="1">Uncharacterized protein</fullName>
    </submittedName>
</protein>
<sequence length="154" mass="17229">MSGQDGFISAVKLHIGIQQLRQQLTQRQKAIQTRDIAPPVANEPLVGSSMTSLLCKIDRAFAKEAKAARFWRKVDPSQVRPKSDLHFPRCQCLQICGDSLNSHRQPARQNILHPEQNPYEKVYEGTSLQASRALESNLLGAYRQSIEASSSSRT</sequence>
<organism evidence="1 2">
    <name type="scientific">Drosophila madeirensis</name>
    <name type="common">Fruit fly</name>
    <dbReference type="NCBI Taxonomy" id="30013"/>
    <lineage>
        <taxon>Eukaryota</taxon>
        <taxon>Metazoa</taxon>
        <taxon>Ecdysozoa</taxon>
        <taxon>Arthropoda</taxon>
        <taxon>Hexapoda</taxon>
        <taxon>Insecta</taxon>
        <taxon>Pterygota</taxon>
        <taxon>Neoptera</taxon>
        <taxon>Endopterygota</taxon>
        <taxon>Diptera</taxon>
        <taxon>Brachycera</taxon>
        <taxon>Muscomorpha</taxon>
        <taxon>Ephydroidea</taxon>
        <taxon>Drosophilidae</taxon>
        <taxon>Drosophila</taxon>
        <taxon>Sophophora</taxon>
    </lineage>
</organism>
<gene>
    <name evidence="1" type="ORF">DMAD_04526</name>
</gene>
<dbReference type="AlphaFoldDB" id="A0AAU9GB49"/>
<reference evidence="1 2" key="1">
    <citation type="submission" date="2024-02" db="EMBL/GenBank/DDBJ databases">
        <title>A chromosome-level genome assembly of Drosophila madeirensis, a fruit fly species endemic to Madeira island.</title>
        <authorList>
            <person name="Tomihara K."/>
            <person name="Llopart A."/>
            <person name="Yamamoto D."/>
        </authorList>
    </citation>
    <scope>NUCLEOTIDE SEQUENCE [LARGE SCALE GENOMIC DNA]</scope>
    <source>
        <strain evidence="1 2">RF1</strain>
    </source>
</reference>
<evidence type="ECO:0000313" key="2">
    <source>
        <dbReference type="Proteomes" id="UP001500889"/>
    </source>
</evidence>
<keyword evidence="2" id="KW-1185">Reference proteome</keyword>
<dbReference type="Proteomes" id="UP001500889">
    <property type="component" value="Chromosome E"/>
</dbReference>
<name>A0AAU9GB49_DROMD</name>
<accession>A0AAU9GB49</accession>
<proteinExistence type="predicted"/>
<evidence type="ECO:0000313" key="1">
    <source>
        <dbReference type="EMBL" id="BFG05903.1"/>
    </source>
</evidence>